<evidence type="ECO:0000256" key="5">
    <source>
        <dbReference type="ARBA" id="ARBA00022741"/>
    </source>
</evidence>
<evidence type="ECO:0000313" key="10">
    <source>
        <dbReference type="Proteomes" id="UP000069935"/>
    </source>
</evidence>
<evidence type="ECO:0000256" key="4">
    <source>
        <dbReference type="ARBA" id="ARBA00022679"/>
    </source>
</evidence>
<dbReference type="InterPro" id="IPR035965">
    <property type="entry name" value="PAS-like_dom_sf"/>
</dbReference>
<evidence type="ECO:0000256" key="1">
    <source>
        <dbReference type="ARBA" id="ARBA00000085"/>
    </source>
</evidence>
<protein>
    <recommendedName>
        <fullName evidence="2">histidine kinase</fullName>
        <ecNumber evidence="2">2.7.13.3</ecNumber>
    </recommendedName>
</protein>
<dbReference type="GO" id="GO:0004673">
    <property type="term" value="F:protein histidine kinase activity"/>
    <property type="evidence" value="ECO:0007669"/>
    <property type="project" value="UniProtKB-EC"/>
</dbReference>
<gene>
    <name evidence="9" type="ORF">AL072_31205</name>
</gene>
<keyword evidence="5" id="KW-0547">Nucleotide-binding</keyword>
<evidence type="ECO:0000313" key="9">
    <source>
        <dbReference type="EMBL" id="ALG75359.1"/>
    </source>
</evidence>
<organism evidence="9 10">
    <name type="scientific">Azospirillum thiophilum</name>
    <dbReference type="NCBI Taxonomy" id="528244"/>
    <lineage>
        <taxon>Bacteria</taxon>
        <taxon>Pseudomonadati</taxon>
        <taxon>Pseudomonadota</taxon>
        <taxon>Alphaproteobacteria</taxon>
        <taxon>Rhodospirillales</taxon>
        <taxon>Azospirillaceae</taxon>
        <taxon>Azospirillum</taxon>
    </lineage>
</organism>
<keyword evidence="6 9" id="KW-0418">Kinase</keyword>
<dbReference type="SMART" id="SM00911">
    <property type="entry name" value="HWE_HK"/>
    <property type="match status" value="1"/>
</dbReference>
<dbReference type="SUPFAM" id="SSF55785">
    <property type="entry name" value="PYP-like sensor domain (PAS domain)"/>
    <property type="match status" value="1"/>
</dbReference>
<name>A0AAC8W5H6_9PROT</name>
<dbReference type="GO" id="GO:0005524">
    <property type="term" value="F:ATP binding"/>
    <property type="evidence" value="ECO:0007669"/>
    <property type="project" value="UniProtKB-KW"/>
</dbReference>
<evidence type="ECO:0000256" key="3">
    <source>
        <dbReference type="ARBA" id="ARBA00022553"/>
    </source>
</evidence>
<dbReference type="PANTHER" id="PTHR41523:SF8">
    <property type="entry name" value="ETHYLENE RESPONSE SENSOR PROTEIN"/>
    <property type="match status" value="1"/>
</dbReference>
<dbReference type="SUPFAM" id="SSF55874">
    <property type="entry name" value="ATPase domain of HSP90 chaperone/DNA topoisomerase II/histidine kinase"/>
    <property type="match status" value="1"/>
</dbReference>
<proteinExistence type="predicted"/>
<sequence length="331" mass="36031">MPTHIVWDVDHLRAAIEGAEVGLWSWNVDSDEISLDDRSLNLWGHPSSPHVTFEELSSHIHPADRNRVRAAFAATRRTLGSFEVDFRLKLDNEIRWISARGQGDDKGIALRVMFGVFLDVTQRKQTEEANELLAGEMSHRVRNLLQIASTLTHIAASSATTVEGMAADLGNRLMALGRAHSLVRPTEGSRARTVLLGDLFSILLSPYDLETIGARRIRVSLPRLGVGEKAITPLALVVHELATNSLKYGALSVPNGAVDVSASTHGDEVELSILWVERGGPPVVAPTASSGFGSRMIHHAVSDDLGGSIAFDWPQEGVVVTLRVDEHRLSC</sequence>
<evidence type="ECO:0000259" key="8">
    <source>
        <dbReference type="SMART" id="SM00911"/>
    </source>
</evidence>
<evidence type="ECO:0000256" key="2">
    <source>
        <dbReference type="ARBA" id="ARBA00012438"/>
    </source>
</evidence>
<dbReference type="Proteomes" id="UP000069935">
    <property type="component" value="Chromosome 6"/>
</dbReference>
<dbReference type="Pfam" id="PF08447">
    <property type="entry name" value="PAS_3"/>
    <property type="match status" value="1"/>
</dbReference>
<dbReference type="EC" id="2.7.13.3" evidence="2"/>
<dbReference type="Gene3D" id="3.30.565.10">
    <property type="entry name" value="Histidine kinase-like ATPase, C-terminal domain"/>
    <property type="match status" value="1"/>
</dbReference>
<evidence type="ECO:0000256" key="7">
    <source>
        <dbReference type="ARBA" id="ARBA00022840"/>
    </source>
</evidence>
<comment type="catalytic activity">
    <reaction evidence="1">
        <text>ATP + protein L-histidine = ADP + protein N-phospho-L-histidine.</text>
        <dbReference type="EC" id="2.7.13.3"/>
    </reaction>
</comment>
<dbReference type="Gene3D" id="3.30.450.20">
    <property type="entry name" value="PAS domain"/>
    <property type="match status" value="2"/>
</dbReference>
<dbReference type="AlphaFoldDB" id="A0AAC8W5H6"/>
<dbReference type="Pfam" id="PF07536">
    <property type="entry name" value="HWE_HK"/>
    <property type="match status" value="1"/>
</dbReference>
<accession>A0AAC8W5H6</accession>
<dbReference type="EMBL" id="CP012406">
    <property type="protein sequence ID" value="ALG75359.1"/>
    <property type="molecule type" value="Genomic_DNA"/>
</dbReference>
<dbReference type="InterPro" id="IPR011102">
    <property type="entry name" value="Sig_transdc_His_kinase_HWE"/>
</dbReference>
<dbReference type="InterPro" id="IPR013655">
    <property type="entry name" value="PAS_fold_3"/>
</dbReference>
<keyword evidence="10" id="KW-1185">Reference proteome</keyword>
<dbReference type="KEGG" id="ati:AL072_31205"/>
<feature type="domain" description="Signal transduction histidine kinase HWE region" evidence="8">
    <location>
        <begin position="136"/>
        <end position="223"/>
    </location>
</feature>
<keyword evidence="4" id="KW-0808">Transferase</keyword>
<dbReference type="InterPro" id="IPR036890">
    <property type="entry name" value="HATPase_C_sf"/>
</dbReference>
<keyword evidence="3" id="KW-0597">Phosphoprotein</keyword>
<keyword evidence="7" id="KW-0067">ATP-binding</keyword>
<reference evidence="9 10" key="2">
    <citation type="journal article" date="2016" name="Genome Announc.">
        <title>Complete Genome Sequence of a Strain of Azospirillum thiophilum Isolated from a Sulfide Spring.</title>
        <authorList>
            <person name="Fomenkov A."/>
            <person name="Vincze T."/>
            <person name="Grabovich M."/>
            <person name="Anton B.P."/>
            <person name="Dubinina G."/>
            <person name="Orlova M."/>
            <person name="Belousova E."/>
            <person name="Roberts R.J."/>
        </authorList>
    </citation>
    <scope>NUCLEOTIDE SEQUENCE [LARGE SCALE GENOMIC DNA]</scope>
    <source>
        <strain evidence="9 10">BV-S</strain>
    </source>
</reference>
<reference evidence="10" key="1">
    <citation type="submission" date="2015-08" db="EMBL/GenBank/DDBJ databases">
        <title>Complete Genome Sequence of Azospirillum thiophilum BV-S.</title>
        <authorList>
            <person name="Fomenkov A."/>
            <person name="Vincze T."/>
            <person name="Grabovich M."/>
            <person name="Dubinina G."/>
            <person name="Orlova M."/>
            <person name="Belousova E."/>
            <person name="Roberts R.J."/>
        </authorList>
    </citation>
    <scope>NUCLEOTIDE SEQUENCE [LARGE SCALE GENOMIC DNA]</scope>
    <source>
        <strain evidence="10">BV-S</strain>
    </source>
</reference>
<dbReference type="PANTHER" id="PTHR41523">
    <property type="entry name" value="TWO-COMPONENT SYSTEM SENSOR PROTEIN"/>
    <property type="match status" value="1"/>
</dbReference>
<dbReference type="RefSeq" id="WP_045584834.1">
    <property type="nucleotide sequence ID" value="NZ_CP012406.1"/>
</dbReference>
<evidence type="ECO:0000256" key="6">
    <source>
        <dbReference type="ARBA" id="ARBA00022777"/>
    </source>
</evidence>